<evidence type="ECO:0000313" key="1">
    <source>
        <dbReference type="EMBL" id="PAK78889.1"/>
    </source>
</evidence>
<name>A0A269Y073_9PROT</name>
<accession>A0A269Y073</accession>
<keyword evidence="2" id="KW-1185">Reference proteome</keyword>
<proteinExistence type="predicted"/>
<gene>
    <name evidence="1" type="ORF">B8X00_03095</name>
</gene>
<dbReference type="EMBL" id="NCXK01000002">
    <property type="protein sequence ID" value="PAK78889.1"/>
    <property type="molecule type" value="Genomic_DNA"/>
</dbReference>
<evidence type="ECO:0008006" key="3">
    <source>
        <dbReference type="Google" id="ProtNLM"/>
    </source>
</evidence>
<reference evidence="1 2" key="1">
    <citation type="submission" date="2017-04" db="EMBL/GenBank/DDBJ databases">
        <title>Kefir bacterial isolates.</title>
        <authorList>
            <person name="Kim Y."/>
            <person name="Blasche S."/>
            <person name="Patil K.R."/>
        </authorList>
    </citation>
    <scope>NUCLEOTIDE SEQUENCE [LARGE SCALE GENOMIC DNA]</scope>
    <source>
        <strain evidence="1 2">KR</strain>
    </source>
</reference>
<organism evidence="1 2">
    <name type="scientific">Acetobacter fabarum</name>
    <dbReference type="NCBI Taxonomy" id="483199"/>
    <lineage>
        <taxon>Bacteria</taxon>
        <taxon>Pseudomonadati</taxon>
        <taxon>Pseudomonadota</taxon>
        <taxon>Alphaproteobacteria</taxon>
        <taxon>Acetobacterales</taxon>
        <taxon>Acetobacteraceae</taxon>
        <taxon>Acetobacter</taxon>
    </lineage>
</organism>
<dbReference type="Proteomes" id="UP000216151">
    <property type="component" value="Unassembled WGS sequence"/>
</dbReference>
<comment type="caution">
    <text evidence="1">The sequence shown here is derived from an EMBL/GenBank/DDBJ whole genome shotgun (WGS) entry which is preliminary data.</text>
</comment>
<evidence type="ECO:0000313" key="2">
    <source>
        <dbReference type="Proteomes" id="UP000216151"/>
    </source>
</evidence>
<sequence>MTLIGEKSGNGFNIILGGAAELTGSDVSNFGIGVNVNGGNAMLDNLISHENTGDGIVADGGRISGSNVSAQHNGGFGIHALHNGNVTIFKSLTKIFANKAGNAASDTSGEKNGFHHEASSVFID</sequence>
<dbReference type="AlphaFoldDB" id="A0A269Y073"/>
<protein>
    <recommendedName>
        <fullName evidence="3">Right handed beta helix domain-containing protein</fullName>
    </recommendedName>
</protein>